<evidence type="ECO:0000313" key="1">
    <source>
        <dbReference type="EMBL" id="QJA47870.1"/>
    </source>
</evidence>
<name>A0A6H1ZKZ9_9ZZZZ</name>
<organism evidence="1">
    <name type="scientific">viral metagenome</name>
    <dbReference type="NCBI Taxonomy" id="1070528"/>
    <lineage>
        <taxon>unclassified sequences</taxon>
        <taxon>metagenomes</taxon>
        <taxon>organismal metagenomes</taxon>
    </lineage>
</organism>
<dbReference type="AlphaFoldDB" id="A0A6H1ZKZ9"/>
<proteinExistence type="predicted"/>
<protein>
    <submittedName>
        <fullName evidence="1">Uncharacterized protein</fullName>
    </submittedName>
</protein>
<evidence type="ECO:0000313" key="2">
    <source>
        <dbReference type="EMBL" id="QJH99102.1"/>
    </source>
</evidence>
<dbReference type="EMBL" id="MT144061">
    <property type="protein sequence ID" value="QJA47870.1"/>
    <property type="molecule type" value="Genomic_DNA"/>
</dbReference>
<sequence length="75" mass="8324">MMKELPNNFYGLPPGVANITVTKKDLQELLLATDGWAIIRGRMMEIKSKHLGAGIYRVTVEDKHEALRGGDTESP</sequence>
<gene>
    <name evidence="1" type="ORF">TM448A00751_0008</name>
    <name evidence="2" type="ORF">TM448B01492_0002</name>
</gene>
<reference evidence="1" key="1">
    <citation type="submission" date="2020-03" db="EMBL/GenBank/DDBJ databases">
        <title>The deep terrestrial virosphere.</title>
        <authorList>
            <person name="Holmfeldt K."/>
            <person name="Nilsson E."/>
            <person name="Simone D."/>
            <person name="Lopez-Fernandez M."/>
            <person name="Wu X."/>
            <person name="de Brujin I."/>
            <person name="Lundin D."/>
            <person name="Andersson A."/>
            <person name="Bertilsson S."/>
            <person name="Dopson M."/>
        </authorList>
    </citation>
    <scope>NUCLEOTIDE SEQUENCE</scope>
    <source>
        <strain evidence="1">TM448A00751</strain>
        <strain evidence="2">TM448B01492</strain>
    </source>
</reference>
<dbReference type="EMBL" id="MT144769">
    <property type="protein sequence ID" value="QJH99102.1"/>
    <property type="molecule type" value="Genomic_DNA"/>
</dbReference>
<accession>A0A6H1ZKZ9</accession>